<sequence>MTSMDGHLQVALMIFVFLLMVQQKMIGQIN</sequence>
<protein>
    <submittedName>
        <fullName evidence="1">Uncharacterized protein</fullName>
    </submittedName>
</protein>
<dbReference type="EMBL" id="BK032759">
    <property type="protein sequence ID" value="DAF58804.1"/>
    <property type="molecule type" value="Genomic_DNA"/>
</dbReference>
<reference evidence="1" key="1">
    <citation type="journal article" date="2021" name="Proc. Natl. Acad. Sci. U.S.A.">
        <title>A Catalog of Tens of Thousands of Viruses from Human Metagenomes Reveals Hidden Associations with Chronic Diseases.</title>
        <authorList>
            <person name="Tisza M.J."/>
            <person name="Buck C.B."/>
        </authorList>
    </citation>
    <scope>NUCLEOTIDE SEQUENCE</scope>
    <source>
        <strain evidence="1">CtxMM9</strain>
    </source>
</reference>
<name>A0A8S5T634_9CAUD</name>
<proteinExistence type="predicted"/>
<organism evidence="1">
    <name type="scientific">Siphoviridae sp. ctxMM9</name>
    <dbReference type="NCBI Taxonomy" id="2827973"/>
    <lineage>
        <taxon>Viruses</taxon>
        <taxon>Duplodnaviria</taxon>
        <taxon>Heunggongvirae</taxon>
        <taxon>Uroviricota</taxon>
        <taxon>Caudoviricetes</taxon>
    </lineage>
</organism>
<evidence type="ECO:0000313" key="1">
    <source>
        <dbReference type="EMBL" id="DAF58804.1"/>
    </source>
</evidence>
<accession>A0A8S5T634</accession>